<name>A0AAV7WVH2_PLEWA</name>
<dbReference type="EMBL" id="JANPWB010000001">
    <property type="protein sequence ID" value="KAJ1218137.1"/>
    <property type="molecule type" value="Genomic_DNA"/>
</dbReference>
<keyword evidence="2" id="KW-1185">Reference proteome</keyword>
<dbReference type="AlphaFoldDB" id="A0AAV7WVH2"/>
<gene>
    <name evidence="1" type="ORF">NDU88_005720</name>
</gene>
<sequence length="85" mass="9371">MCGAGVVAGGATRQTKGQAYYITETWRGRLPTADEEAVRVDGSCPLPCVRAVRQDAGRDQVKLHWKWQAVLFRQLLASQKPDNDA</sequence>
<evidence type="ECO:0000313" key="2">
    <source>
        <dbReference type="Proteomes" id="UP001066276"/>
    </source>
</evidence>
<reference evidence="1" key="1">
    <citation type="journal article" date="2022" name="bioRxiv">
        <title>Sequencing and chromosome-scale assembly of the giantPleurodeles waltlgenome.</title>
        <authorList>
            <person name="Brown T."/>
            <person name="Elewa A."/>
            <person name="Iarovenko S."/>
            <person name="Subramanian E."/>
            <person name="Araus A.J."/>
            <person name="Petzold A."/>
            <person name="Susuki M."/>
            <person name="Suzuki K.-i.T."/>
            <person name="Hayashi T."/>
            <person name="Toyoda A."/>
            <person name="Oliveira C."/>
            <person name="Osipova E."/>
            <person name="Leigh N.D."/>
            <person name="Simon A."/>
            <person name="Yun M.H."/>
        </authorList>
    </citation>
    <scope>NUCLEOTIDE SEQUENCE</scope>
    <source>
        <strain evidence="1">20211129_DDA</strain>
        <tissue evidence="1">Liver</tissue>
    </source>
</reference>
<comment type="caution">
    <text evidence="1">The sequence shown here is derived from an EMBL/GenBank/DDBJ whole genome shotgun (WGS) entry which is preliminary data.</text>
</comment>
<dbReference type="Proteomes" id="UP001066276">
    <property type="component" value="Chromosome 1_1"/>
</dbReference>
<accession>A0AAV7WVH2</accession>
<proteinExistence type="predicted"/>
<protein>
    <submittedName>
        <fullName evidence="1">Uncharacterized protein</fullName>
    </submittedName>
</protein>
<organism evidence="1 2">
    <name type="scientific">Pleurodeles waltl</name>
    <name type="common">Iberian ribbed newt</name>
    <dbReference type="NCBI Taxonomy" id="8319"/>
    <lineage>
        <taxon>Eukaryota</taxon>
        <taxon>Metazoa</taxon>
        <taxon>Chordata</taxon>
        <taxon>Craniata</taxon>
        <taxon>Vertebrata</taxon>
        <taxon>Euteleostomi</taxon>
        <taxon>Amphibia</taxon>
        <taxon>Batrachia</taxon>
        <taxon>Caudata</taxon>
        <taxon>Salamandroidea</taxon>
        <taxon>Salamandridae</taxon>
        <taxon>Pleurodelinae</taxon>
        <taxon>Pleurodeles</taxon>
    </lineage>
</organism>
<evidence type="ECO:0000313" key="1">
    <source>
        <dbReference type="EMBL" id="KAJ1218137.1"/>
    </source>
</evidence>